<comment type="caution">
    <text evidence="2">The sequence shown here is derived from an EMBL/GenBank/DDBJ whole genome shotgun (WGS) entry which is preliminary data.</text>
</comment>
<dbReference type="EMBL" id="ATHI01000006">
    <property type="protein sequence ID" value="EPR34756.1"/>
    <property type="molecule type" value="Genomic_DNA"/>
</dbReference>
<dbReference type="Proteomes" id="UP000014975">
    <property type="component" value="Unassembled WGS sequence"/>
</dbReference>
<dbReference type="InterPro" id="IPR007160">
    <property type="entry name" value="DUF362"/>
</dbReference>
<dbReference type="Pfam" id="PF04015">
    <property type="entry name" value="DUF362"/>
    <property type="match status" value="1"/>
</dbReference>
<sequence>MRRREFLKWQLSGALWLAAGAPFIDPRPALAATPDIAVATGEARAATHAAVKMLGGMKRFVAPGQRVLIKPNMSFATEADYGANTHPEVVAALAEMCRDAGASSILVMDNPLSQPEECMVRSGIREACRDIGRDIVQAPTASRFFREEDIPGALSMGANAFLREALEADVIIAAPTAKSHGSTGVSLGLKGMMGLISNRGVMHWRYDLDTAIVDLNTKLRAALTVVDGIYVLTTGGPYGPGKVVKADTVIASADIVAADAYAVEAFEWYGRSFEARQVKHLRLAHERGLGRMDVAALNVQRIAL</sequence>
<keyword evidence="3" id="KW-1185">Reference proteome</keyword>
<protein>
    <recommendedName>
        <fullName evidence="1">DUF362 domain-containing protein</fullName>
    </recommendedName>
</protein>
<accession>S7TDN1</accession>
<feature type="domain" description="DUF362" evidence="1">
    <location>
        <begin position="67"/>
        <end position="263"/>
    </location>
</feature>
<organism evidence="2 3">
    <name type="scientific">Alkalidesulfovibrio alkalitolerans DSM 16529</name>
    <dbReference type="NCBI Taxonomy" id="1121439"/>
    <lineage>
        <taxon>Bacteria</taxon>
        <taxon>Pseudomonadati</taxon>
        <taxon>Thermodesulfobacteriota</taxon>
        <taxon>Desulfovibrionia</taxon>
        <taxon>Desulfovibrionales</taxon>
        <taxon>Desulfovibrionaceae</taxon>
        <taxon>Alkalidesulfovibrio</taxon>
    </lineage>
</organism>
<dbReference type="RefSeq" id="WP_020886460.1">
    <property type="nucleotide sequence ID" value="NZ_ATHI01000006.1"/>
</dbReference>
<reference evidence="2 3" key="1">
    <citation type="journal article" date="2013" name="Genome Announc.">
        <title>Draft genome sequences for three mercury-methylating, sulfate-reducing bacteria.</title>
        <authorList>
            <person name="Brown S.D."/>
            <person name="Hurt R.A.Jr."/>
            <person name="Gilmour C.C."/>
            <person name="Elias D.A."/>
        </authorList>
    </citation>
    <scope>NUCLEOTIDE SEQUENCE [LARGE SCALE GENOMIC DNA]</scope>
    <source>
        <strain evidence="2 3">DSM 16529</strain>
    </source>
</reference>
<dbReference type="PATRIC" id="fig|1121439.3.peg.976"/>
<dbReference type="STRING" id="1121439.dsat_2575"/>
<proteinExistence type="predicted"/>
<evidence type="ECO:0000313" key="3">
    <source>
        <dbReference type="Proteomes" id="UP000014975"/>
    </source>
</evidence>
<gene>
    <name evidence="2" type="ORF">dsat_2575</name>
</gene>
<dbReference type="AlphaFoldDB" id="S7TDN1"/>
<dbReference type="eggNOG" id="COG2006">
    <property type="taxonomic scope" value="Bacteria"/>
</dbReference>
<evidence type="ECO:0000259" key="1">
    <source>
        <dbReference type="Pfam" id="PF04015"/>
    </source>
</evidence>
<name>S7TDN1_9BACT</name>
<evidence type="ECO:0000313" key="2">
    <source>
        <dbReference type="EMBL" id="EPR34756.1"/>
    </source>
</evidence>
<dbReference type="OrthoDB" id="9785671at2"/>